<keyword evidence="2" id="KW-0479">Metal-binding</keyword>
<comment type="caution">
    <text evidence="8">The sequence shown here is derived from an EMBL/GenBank/DDBJ whole genome shotgun (WGS) entry which is preliminary data.</text>
</comment>
<dbReference type="AlphaFoldDB" id="A0A9W8I0A3"/>
<proteinExistence type="inferred from homology"/>
<keyword evidence="3" id="KW-0560">Oxidoreductase</keyword>
<protein>
    <submittedName>
        <fullName evidence="8">Ferroxidase fet3</fullName>
    </submittedName>
</protein>
<dbReference type="InterPro" id="IPR045087">
    <property type="entry name" value="Cu-oxidase_fam"/>
</dbReference>
<dbReference type="Pfam" id="PF07732">
    <property type="entry name" value="Cu-oxidase_3"/>
    <property type="match status" value="1"/>
</dbReference>
<feature type="domain" description="Plastocyanin-like" evidence="7">
    <location>
        <begin position="5"/>
        <end position="108"/>
    </location>
</feature>
<evidence type="ECO:0000256" key="1">
    <source>
        <dbReference type="ARBA" id="ARBA00010609"/>
    </source>
</evidence>
<evidence type="ECO:0000256" key="3">
    <source>
        <dbReference type="ARBA" id="ARBA00023002"/>
    </source>
</evidence>
<dbReference type="PANTHER" id="PTHR11709">
    <property type="entry name" value="MULTI-COPPER OXIDASE"/>
    <property type="match status" value="1"/>
</dbReference>
<dbReference type="InterPro" id="IPR008972">
    <property type="entry name" value="Cupredoxin"/>
</dbReference>
<feature type="domain" description="Plastocyanin-like" evidence="5">
    <location>
        <begin position="118"/>
        <end position="279"/>
    </location>
</feature>
<keyword evidence="9" id="KW-1185">Reference proteome</keyword>
<keyword evidence="4" id="KW-0186">Copper</keyword>
<gene>
    <name evidence="8" type="primary">FET3_4</name>
    <name evidence="8" type="ORF">H4R20_002289</name>
</gene>
<comment type="similarity">
    <text evidence="1">Belongs to the multicopper oxidase family.</text>
</comment>
<evidence type="ECO:0000259" key="6">
    <source>
        <dbReference type="Pfam" id="PF07731"/>
    </source>
</evidence>
<dbReference type="Pfam" id="PF07731">
    <property type="entry name" value="Cu-oxidase_2"/>
    <property type="match status" value="1"/>
</dbReference>
<dbReference type="Gene3D" id="2.60.40.420">
    <property type="entry name" value="Cupredoxins - blue copper proteins"/>
    <property type="match status" value="3"/>
</dbReference>
<evidence type="ECO:0000256" key="4">
    <source>
        <dbReference type="ARBA" id="ARBA00023008"/>
    </source>
</evidence>
<reference evidence="8" key="1">
    <citation type="submission" date="2022-07" db="EMBL/GenBank/DDBJ databases">
        <title>Phylogenomic reconstructions and comparative analyses of Kickxellomycotina fungi.</title>
        <authorList>
            <person name="Reynolds N.K."/>
            <person name="Stajich J.E."/>
            <person name="Barry K."/>
            <person name="Grigoriev I.V."/>
            <person name="Crous P."/>
            <person name="Smith M.E."/>
        </authorList>
    </citation>
    <scope>NUCLEOTIDE SEQUENCE</scope>
    <source>
        <strain evidence="8">NRRL 1565</strain>
    </source>
</reference>
<dbReference type="GO" id="GO:0016491">
    <property type="term" value="F:oxidoreductase activity"/>
    <property type="evidence" value="ECO:0007669"/>
    <property type="project" value="UniProtKB-KW"/>
</dbReference>
<evidence type="ECO:0000259" key="5">
    <source>
        <dbReference type="Pfam" id="PF00394"/>
    </source>
</evidence>
<dbReference type="InterPro" id="IPR011706">
    <property type="entry name" value="Cu-oxidase_C"/>
</dbReference>
<dbReference type="SUPFAM" id="SSF49503">
    <property type="entry name" value="Cupredoxins"/>
    <property type="match status" value="3"/>
</dbReference>
<evidence type="ECO:0000313" key="9">
    <source>
        <dbReference type="Proteomes" id="UP001140094"/>
    </source>
</evidence>
<accession>A0A9W8I0A3</accession>
<dbReference type="GO" id="GO:0005507">
    <property type="term" value="F:copper ion binding"/>
    <property type="evidence" value="ECO:0007669"/>
    <property type="project" value="InterPro"/>
</dbReference>
<name>A0A9W8I0A3_9FUNG</name>
<dbReference type="InterPro" id="IPR002355">
    <property type="entry name" value="Cu_oxidase_Cu_BS"/>
</dbReference>
<dbReference type="InterPro" id="IPR011707">
    <property type="entry name" value="Cu-oxidase-like_N"/>
</dbReference>
<dbReference type="Proteomes" id="UP001140094">
    <property type="component" value="Unassembled WGS sequence"/>
</dbReference>
<dbReference type="PANTHER" id="PTHR11709:SF361">
    <property type="entry name" value="IRON TRANSPORT MULTICOPPER OXIDASE FET3"/>
    <property type="match status" value="1"/>
</dbReference>
<dbReference type="Pfam" id="PF00394">
    <property type="entry name" value="Cu-oxidase"/>
    <property type="match status" value="1"/>
</dbReference>
<dbReference type="OrthoDB" id="2121828at2759"/>
<dbReference type="InterPro" id="IPR001117">
    <property type="entry name" value="Cu-oxidase_2nd"/>
</dbReference>
<dbReference type="EMBL" id="JANBUO010000342">
    <property type="protein sequence ID" value="KAJ2804960.1"/>
    <property type="molecule type" value="Genomic_DNA"/>
</dbReference>
<dbReference type="PROSITE" id="PS00080">
    <property type="entry name" value="MULTICOPPER_OXIDASE2"/>
    <property type="match status" value="1"/>
</dbReference>
<sequence>MNGIDERQAVAVNGKIPMPMAVASLGDVLVLRVRNALDERTGLHSHGLFNNGTNYYDGAGMVTECGIAPGSEMSYEIELKQTGTYWIHGHHNSQYINGLRGPLIITDPHGEPYDYDEDIVLTFEDWFPKYSTMVMGGTVPKEPDPSHRDIFNTSCIYGDTDISSSPDGKPKCKENGTAFFDPSTKYPFGVINGLDGEEAPDLNMKPNKTYRLRLLNIGSTSMFRFGIEGHKMHIIEVDGVNTEKRRVDSVLLGVAQRVSVLVEALPEATANFKYRFEMFTDVFPVVSGYNPRTYEGAVLYGEELADAPAKGIVWEDFDDLALIPLDHQQLLENPNVVHDVVVSADRTPTDMLEAYINKISFKLPTTPSLFTALSYNNAGLMNASVFGHDCNAKVVEHMDIVELRVQNTDSVYHPMHLHGHFFQIVERGVIGSPASARRSQKTPMRRDTILVGPNSYAILRLRADNPGVWLLHCHIERHMELGLSMMLVSAPDKIKERMAIPAKMKEQCRLLDTPV</sequence>
<evidence type="ECO:0000259" key="7">
    <source>
        <dbReference type="Pfam" id="PF07732"/>
    </source>
</evidence>
<organism evidence="8 9">
    <name type="scientific">Coemansia guatemalensis</name>
    <dbReference type="NCBI Taxonomy" id="2761395"/>
    <lineage>
        <taxon>Eukaryota</taxon>
        <taxon>Fungi</taxon>
        <taxon>Fungi incertae sedis</taxon>
        <taxon>Zoopagomycota</taxon>
        <taxon>Kickxellomycotina</taxon>
        <taxon>Kickxellomycetes</taxon>
        <taxon>Kickxellales</taxon>
        <taxon>Kickxellaceae</taxon>
        <taxon>Coemansia</taxon>
    </lineage>
</organism>
<evidence type="ECO:0000313" key="8">
    <source>
        <dbReference type="EMBL" id="KAJ2804960.1"/>
    </source>
</evidence>
<feature type="domain" description="Plastocyanin-like" evidence="6">
    <location>
        <begin position="364"/>
        <end position="492"/>
    </location>
</feature>
<evidence type="ECO:0000256" key="2">
    <source>
        <dbReference type="ARBA" id="ARBA00022723"/>
    </source>
</evidence>